<protein>
    <submittedName>
        <fullName evidence="2">Uncharacterized protein</fullName>
    </submittedName>
</protein>
<keyword evidence="3" id="KW-1185">Reference proteome</keyword>
<evidence type="ECO:0000313" key="3">
    <source>
        <dbReference type="Proteomes" id="UP001139311"/>
    </source>
</evidence>
<organism evidence="2 3">
    <name type="scientific">Roseicella aerolata</name>
    <dbReference type="NCBI Taxonomy" id="2883479"/>
    <lineage>
        <taxon>Bacteria</taxon>
        <taxon>Pseudomonadati</taxon>
        <taxon>Pseudomonadota</taxon>
        <taxon>Alphaproteobacteria</taxon>
        <taxon>Acetobacterales</taxon>
        <taxon>Roseomonadaceae</taxon>
        <taxon>Roseicella</taxon>
    </lineage>
</organism>
<name>A0A9X1IC17_9PROT</name>
<feature type="compositionally biased region" description="Pro residues" evidence="1">
    <location>
        <begin position="7"/>
        <end position="23"/>
    </location>
</feature>
<comment type="caution">
    <text evidence="2">The sequence shown here is derived from an EMBL/GenBank/DDBJ whole genome shotgun (WGS) entry which is preliminary data.</text>
</comment>
<accession>A0A9X1IC17</accession>
<gene>
    <name evidence="2" type="ORF">LHA35_07775</name>
</gene>
<sequence length="97" mass="9883">MPRRRTSPPPLTLLPPEASPAPAAPRLALGGPGGVRLVLEAKDDGAVEAAAAALKARFGARFAITGRRRGSAGLRLTGSLQVSTDEALDAGMRAEDA</sequence>
<dbReference type="AlphaFoldDB" id="A0A9X1IC17"/>
<dbReference type="Proteomes" id="UP001139311">
    <property type="component" value="Unassembled WGS sequence"/>
</dbReference>
<evidence type="ECO:0000313" key="2">
    <source>
        <dbReference type="EMBL" id="MCB4821627.1"/>
    </source>
</evidence>
<feature type="region of interest" description="Disordered" evidence="1">
    <location>
        <begin position="1"/>
        <end position="26"/>
    </location>
</feature>
<evidence type="ECO:0000256" key="1">
    <source>
        <dbReference type="SAM" id="MobiDB-lite"/>
    </source>
</evidence>
<reference evidence="2" key="1">
    <citation type="submission" date="2021-10" db="EMBL/GenBank/DDBJ databases">
        <title>Roseicella aerolatum sp. nov., isolated from aerosols of e-waste dismantling site.</title>
        <authorList>
            <person name="Qin T."/>
        </authorList>
    </citation>
    <scope>NUCLEOTIDE SEQUENCE</scope>
    <source>
        <strain evidence="2">GB24</strain>
    </source>
</reference>
<dbReference type="RefSeq" id="WP_226606627.1">
    <property type="nucleotide sequence ID" value="NZ_JAJAQI010000009.1"/>
</dbReference>
<proteinExistence type="predicted"/>
<dbReference type="EMBL" id="JAJAQI010000009">
    <property type="protein sequence ID" value="MCB4821627.1"/>
    <property type="molecule type" value="Genomic_DNA"/>
</dbReference>